<evidence type="ECO:0000256" key="2">
    <source>
        <dbReference type="ARBA" id="ARBA00022692"/>
    </source>
</evidence>
<name>A0ABW9R084_9ACTN</name>
<evidence type="ECO:0000313" key="7">
    <source>
        <dbReference type="EMBL" id="MST35344.1"/>
    </source>
</evidence>
<dbReference type="Pfam" id="PF07690">
    <property type="entry name" value="MFS_1"/>
    <property type="match status" value="1"/>
</dbReference>
<organism evidence="7 8">
    <name type="scientific">Acidiferrimicrobium australe</name>
    <dbReference type="NCBI Taxonomy" id="2664430"/>
    <lineage>
        <taxon>Bacteria</taxon>
        <taxon>Bacillati</taxon>
        <taxon>Actinomycetota</taxon>
        <taxon>Acidimicrobiia</taxon>
        <taxon>Acidimicrobiales</taxon>
        <taxon>Acidimicrobiaceae</taxon>
        <taxon>Acidiferrimicrobium</taxon>
    </lineage>
</organism>
<gene>
    <name evidence="7" type="ORF">GHK86_21760</name>
</gene>
<dbReference type="PANTHER" id="PTHR23527:SF1">
    <property type="entry name" value="BLL3282 PROTEIN"/>
    <property type="match status" value="1"/>
</dbReference>
<dbReference type="Proteomes" id="UP000437736">
    <property type="component" value="Unassembled WGS sequence"/>
</dbReference>
<dbReference type="PROSITE" id="PS50850">
    <property type="entry name" value="MFS"/>
    <property type="match status" value="1"/>
</dbReference>
<evidence type="ECO:0000256" key="4">
    <source>
        <dbReference type="ARBA" id="ARBA00023136"/>
    </source>
</evidence>
<keyword evidence="3 5" id="KW-1133">Transmembrane helix</keyword>
<reference evidence="7 8" key="1">
    <citation type="submission" date="2019-11" db="EMBL/GenBank/DDBJ databases">
        <title>Acidiferrimicrobium australis gen. nov., sp. nov., an acidophilic and obligately heterotrophic, member of the Actinobacteria that catalyses dissimilatory oxido- reduction of iron isolated from metal-rich acidic water in Chile.</title>
        <authorList>
            <person name="Gonzalez D."/>
            <person name="Huber K."/>
            <person name="Hedrich S."/>
            <person name="Rojas-Villalobos C."/>
            <person name="Quatrini R."/>
            <person name="Dinamarca M.A."/>
            <person name="Schwarz A."/>
            <person name="Canales C."/>
            <person name="Nancucheo I."/>
        </authorList>
    </citation>
    <scope>NUCLEOTIDE SEQUENCE [LARGE SCALE GENOMIC DNA]</scope>
    <source>
        <strain evidence="7 8">USS-CCA1</strain>
    </source>
</reference>
<accession>A0ABW9R084</accession>
<proteinExistence type="predicted"/>
<feature type="non-terminal residue" evidence="7">
    <location>
        <position position="95"/>
    </location>
</feature>
<dbReference type="InterPro" id="IPR011701">
    <property type="entry name" value="MFS"/>
</dbReference>
<dbReference type="SUPFAM" id="SSF103473">
    <property type="entry name" value="MFS general substrate transporter"/>
    <property type="match status" value="1"/>
</dbReference>
<dbReference type="InterPro" id="IPR036259">
    <property type="entry name" value="MFS_trans_sf"/>
</dbReference>
<evidence type="ECO:0000256" key="1">
    <source>
        <dbReference type="ARBA" id="ARBA00004651"/>
    </source>
</evidence>
<protein>
    <submittedName>
        <fullName evidence="7">MFS transporter</fullName>
    </submittedName>
</protein>
<evidence type="ECO:0000313" key="8">
    <source>
        <dbReference type="Proteomes" id="UP000437736"/>
    </source>
</evidence>
<evidence type="ECO:0000259" key="6">
    <source>
        <dbReference type="PROSITE" id="PS50850"/>
    </source>
</evidence>
<feature type="domain" description="Major facilitator superfamily (MFS) profile" evidence="6">
    <location>
        <begin position="1"/>
        <end position="95"/>
    </location>
</feature>
<dbReference type="PANTHER" id="PTHR23527">
    <property type="entry name" value="BLL3282 PROTEIN"/>
    <property type="match status" value="1"/>
</dbReference>
<dbReference type="Gene3D" id="1.20.1250.20">
    <property type="entry name" value="MFS general substrate transporter like domains"/>
    <property type="match status" value="1"/>
</dbReference>
<dbReference type="EMBL" id="WJHE01001648">
    <property type="protein sequence ID" value="MST35344.1"/>
    <property type="molecule type" value="Genomic_DNA"/>
</dbReference>
<comment type="subcellular location">
    <subcellularLocation>
        <location evidence="1">Cell membrane</location>
        <topology evidence="1">Multi-pass membrane protein</topology>
    </subcellularLocation>
</comment>
<dbReference type="InterPro" id="IPR020846">
    <property type="entry name" value="MFS_dom"/>
</dbReference>
<evidence type="ECO:0000256" key="5">
    <source>
        <dbReference type="SAM" id="Phobius"/>
    </source>
</evidence>
<keyword evidence="4 5" id="KW-0472">Membrane</keyword>
<feature type="transmembrane region" description="Helical" evidence="5">
    <location>
        <begin position="69"/>
        <end position="91"/>
    </location>
</feature>
<comment type="caution">
    <text evidence="7">The sequence shown here is derived from an EMBL/GenBank/DDBJ whole genome shotgun (WGS) entry which is preliminary data.</text>
</comment>
<evidence type="ECO:0000256" key="3">
    <source>
        <dbReference type="ARBA" id="ARBA00022989"/>
    </source>
</evidence>
<dbReference type="InterPro" id="IPR052952">
    <property type="entry name" value="MFS-Transporter"/>
</dbReference>
<feature type="non-terminal residue" evidence="7">
    <location>
        <position position="1"/>
    </location>
</feature>
<keyword evidence="2 5" id="KW-0812">Transmembrane</keyword>
<sequence>LAVGSLTALLGFLVAGGLANGAMQPAVNLLLARTVDDRRQGLAFGVKQAAIPTSTLLSGLAVPALALTVGWHVAYLVAAGLALLVGAMLVLPGRR</sequence>
<keyword evidence="8" id="KW-1185">Reference proteome</keyword>